<dbReference type="InterPro" id="IPR036271">
    <property type="entry name" value="Tet_transcr_reg_TetR-rel_C_sf"/>
</dbReference>
<feature type="DNA-binding region" description="H-T-H motif" evidence="4">
    <location>
        <begin position="31"/>
        <end position="50"/>
    </location>
</feature>
<dbReference type="EMBL" id="JBBHLD010000001">
    <property type="protein sequence ID" value="MEJ5903168.1"/>
    <property type="molecule type" value="Genomic_DNA"/>
</dbReference>
<evidence type="ECO:0000256" key="3">
    <source>
        <dbReference type="ARBA" id="ARBA00023163"/>
    </source>
</evidence>
<dbReference type="Pfam" id="PF00440">
    <property type="entry name" value="TetR_N"/>
    <property type="match status" value="1"/>
</dbReference>
<name>A0ABU8QZX4_9PSED</name>
<evidence type="ECO:0000259" key="5">
    <source>
        <dbReference type="PROSITE" id="PS50977"/>
    </source>
</evidence>
<evidence type="ECO:0000313" key="7">
    <source>
        <dbReference type="Proteomes" id="UP001377692"/>
    </source>
</evidence>
<evidence type="ECO:0000256" key="2">
    <source>
        <dbReference type="ARBA" id="ARBA00023125"/>
    </source>
</evidence>
<sequence>MPDARHVQQCPSPLLTVAQGLMAEVGYGAMSMRQLAARAGLQPGSLYHHVASKQDLLLDVLLDILAQRLEAWRRGPYTRDLRGYLRFQLARQASHPFEALLLRHESRHVEPGQRGWLEQALNRSRAPLCQIIEHGQQQGRFTVGDIASAAEAILALIDTAEGMRRRPMPVDDAKIEAWVIQMSHALLSACPPAKRPARTARLTGAT</sequence>
<accession>A0ABU8QZX4</accession>
<keyword evidence="3" id="KW-0804">Transcription</keyword>
<dbReference type="InterPro" id="IPR050109">
    <property type="entry name" value="HTH-type_TetR-like_transc_reg"/>
</dbReference>
<dbReference type="PROSITE" id="PS01081">
    <property type="entry name" value="HTH_TETR_1"/>
    <property type="match status" value="1"/>
</dbReference>
<dbReference type="PROSITE" id="PS50977">
    <property type="entry name" value="HTH_TETR_2"/>
    <property type="match status" value="1"/>
</dbReference>
<feature type="domain" description="HTH tetR-type" evidence="5">
    <location>
        <begin position="8"/>
        <end position="68"/>
    </location>
</feature>
<dbReference type="PRINTS" id="PR00455">
    <property type="entry name" value="HTHTETR"/>
</dbReference>
<gene>
    <name evidence="6" type="ORF">V7V80_00510</name>
</gene>
<keyword evidence="1" id="KW-0805">Transcription regulation</keyword>
<evidence type="ECO:0000256" key="1">
    <source>
        <dbReference type="ARBA" id="ARBA00023015"/>
    </source>
</evidence>
<comment type="caution">
    <text evidence="6">The sequence shown here is derived from an EMBL/GenBank/DDBJ whole genome shotgun (WGS) entry which is preliminary data.</text>
</comment>
<protein>
    <submittedName>
        <fullName evidence="6">TetR/AcrR family transcriptional regulator</fullName>
    </submittedName>
</protein>
<dbReference type="PANTHER" id="PTHR30055">
    <property type="entry name" value="HTH-TYPE TRANSCRIPTIONAL REGULATOR RUTR"/>
    <property type="match status" value="1"/>
</dbReference>
<reference evidence="6 7" key="1">
    <citation type="submission" date="2024-02" db="EMBL/GenBank/DDBJ databases">
        <title>Identification of pathogenicity and growth-promoting functions of Pseudomonas putida variants.</title>
        <authorList>
            <person name="Sun J."/>
        </authorList>
    </citation>
    <scope>NUCLEOTIDE SEQUENCE [LARGE SCALE GENOMIC DNA]</scope>
    <source>
        <strain evidence="6 7">A04</strain>
    </source>
</reference>
<dbReference type="PANTHER" id="PTHR30055:SF234">
    <property type="entry name" value="HTH-TYPE TRANSCRIPTIONAL REGULATOR BETI"/>
    <property type="match status" value="1"/>
</dbReference>
<keyword evidence="7" id="KW-1185">Reference proteome</keyword>
<dbReference type="InterPro" id="IPR001647">
    <property type="entry name" value="HTH_TetR"/>
</dbReference>
<organism evidence="6 7">
    <name type="scientific">Pseudomonas kermanshahensis</name>
    <dbReference type="NCBI Taxonomy" id="2745482"/>
    <lineage>
        <taxon>Bacteria</taxon>
        <taxon>Pseudomonadati</taxon>
        <taxon>Pseudomonadota</taxon>
        <taxon>Gammaproteobacteria</taxon>
        <taxon>Pseudomonadales</taxon>
        <taxon>Pseudomonadaceae</taxon>
        <taxon>Pseudomonas</taxon>
    </lineage>
</organism>
<dbReference type="Gene3D" id="1.10.357.10">
    <property type="entry name" value="Tetracycline Repressor, domain 2"/>
    <property type="match status" value="1"/>
</dbReference>
<dbReference type="Gene3D" id="1.10.10.60">
    <property type="entry name" value="Homeodomain-like"/>
    <property type="match status" value="1"/>
</dbReference>
<evidence type="ECO:0000313" key="6">
    <source>
        <dbReference type="EMBL" id="MEJ5903168.1"/>
    </source>
</evidence>
<dbReference type="SUPFAM" id="SSF46689">
    <property type="entry name" value="Homeodomain-like"/>
    <property type="match status" value="1"/>
</dbReference>
<proteinExistence type="predicted"/>
<dbReference type="InterPro" id="IPR009057">
    <property type="entry name" value="Homeodomain-like_sf"/>
</dbReference>
<dbReference type="Proteomes" id="UP001377692">
    <property type="component" value="Unassembled WGS sequence"/>
</dbReference>
<evidence type="ECO:0000256" key="4">
    <source>
        <dbReference type="PROSITE-ProRule" id="PRU00335"/>
    </source>
</evidence>
<dbReference type="InterPro" id="IPR023772">
    <property type="entry name" value="DNA-bd_HTH_TetR-type_CS"/>
</dbReference>
<dbReference type="SUPFAM" id="SSF48498">
    <property type="entry name" value="Tetracyclin repressor-like, C-terminal domain"/>
    <property type="match status" value="1"/>
</dbReference>
<keyword evidence="2 4" id="KW-0238">DNA-binding</keyword>
<dbReference type="RefSeq" id="WP_186678367.1">
    <property type="nucleotide sequence ID" value="NZ_JABWRY020000001.1"/>
</dbReference>